<gene>
    <name evidence="3" type="ORF">V525_20205</name>
</gene>
<dbReference type="Pfam" id="PF00665">
    <property type="entry name" value="rve"/>
    <property type="match status" value="1"/>
</dbReference>
<dbReference type="InterPro" id="IPR012337">
    <property type="entry name" value="RNaseH-like_sf"/>
</dbReference>
<dbReference type="InterPro" id="IPR001584">
    <property type="entry name" value="Integrase_cat-core"/>
</dbReference>
<dbReference type="Proteomes" id="UP000035035">
    <property type="component" value="Unassembled WGS sequence"/>
</dbReference>
<dbReference type="GO" id="GO:0003676">
    <property type="term" value="F:nucleic acid binding"/>
    <property type="evidence" value="ECO:0007669"/>
    <property type="project" value="InterPro"/>
</dbReference>
<proteinExistence type="predicted"/>
<dbReference type="PANTHER" id="PTHR46889:SF4">
    <property type="entry name" value="TRANSPOSASE INSO FOR INSERTION SEQUENCE ELEMENT IS911B-RELATED"/>
    <property type="match status" value="1"/>
</dbReference>
<comment type="caution">
    <text evidence="3">The sequence shown here is derived from an EMBL/GenBank/DDBJ whole genome shotgun (WGS) entry which is preliminary data.</text>
</comment>
<keyword evidence="4" id="KW-1185">Reference proteome</keyword>
<feature type="non-terminal residue" evidence="3">
    <location>
        <position position="261"/>
    </location>
</feature>
<evidence type="ECO:0000259" key="2">
    <source>
        <dbReference type="PROSITE" id="PS50994"/>
    </source>
</evidence>
<dbReference type="InterPro" id="IPR036397">
    <property type="entry name" value="RNaseH_sf"/>
</dbReference>
<dbReference type="EMBL" id="AYXO01000060">
    <property type="protein sequence ID" value="ETA05078.1"/>
    <property type="molecule type" value="Genomic_DNA"/>
</dbReference>
<feature type="region of interest" description="Disordered" evidence="1">
    <location>
        <begin position="19"/>
        <end position="40"/>
    </location>
</feature>
<dbReference type="Gene3D" id="3.30.420.10">
    <property type="entry name" value="Ribonuclease H-like superfamily/Ribonuclease H"/>
    <property type="match status" value="1"/>
</dbReference>
<reference evidence="3 4" key="1">
    <citation type="journal article" date="2014" name="Genome Announc.">
        <title>Draft Genome Sequence of Gordonia alkanivorans Strain CGMCC6845, a Halotolerant Hydrocarbon-Degrading Bacterium.</title>
        <authorList>
            <person name="Wang X."/>
            <person name="Jin D."/>
            <person name="Zhou L."/>
            <person name="Wu L."/>
            <person name="An W."/>
            <person name="Zhao L."/>
        </authorList>
    </citation>
    <scope>NUCLEOTIDE SEQUENCE [LARGE SCALE GENOMIC DNA]</scope>
    <source>
        <strain evidence="3 4">CGMCC 6845</strain>
    </source>
</reference>
<accession>W9D757</accession>
<protein>
    <submittedName>
        <fullName evidence="3">Integrase</fullName>
    </submittedName>
</protein>
<sequence>MIPCSQSTFYRIAKAERMVGDRRRGRHSGSPSRRTPRVAATRPGQLWSWDVTELKGPQRQRFKLYLAIDVFSRSPVAWRIEYVETIASAVDMFAAAFTTYGPPQVLHADNGAIMRSRDLLDVLEAVHTQASFSRPRVSDDNPFSESLFKTIKYDLFCPDRFDSIDDARQWTAEFMHRYATEHRHSGLAWHTPASVFDGTAARQQQHRQAILDRRYQANPSRFRHPPRVHGHEKVPTGGQVEVPAGGQIKVPTLCSSCRPGT</sequence>
<evidence type="ECO:0000256" key="1">
    <source>
        <dbReference type="SAM" id="MobiDB-lite"/>
    </source>
</evidence>
<dbReference type="InterPro" id="IPR050900">
    <property type="entry name" value="Transposase_IS3/IS150/IS904"/>
</dbReference>
<dbReference type="PANTHER" id="PTHR46889">
    <property type="entry name" value="TRANSPOSASE INSF FOR INSERTION SEQUENCE IS3B-RELATED"/>
    <property type="match status" value="1"/>
</dbReference>
<organism evidence="3 4">
    <name type="scientific">Gordonia alkanivorans CGMCC 6845</name>
    <dbReference type="NCBI Taxonomy" id="1423140"/>
    <lineage>
        <taxon>Bacteria</taxon>
        <taxon>Bacillati</taxon>
        <taxon>Actinomycetota</taxon>
        <taxon>Actinomycetes</taxon>
        <taxon>Mycobacteriales</taxon>
        <taxon>Gordoniaceae</taxon>
        <taxon>Gordonia</taxon>
    </lineage>
</organism>
<name>W9D757_9ACTN</name>
<dbReference type="AlphaFoldDB" id="W9D757"/>
<dbReference type="GO" id="GO:0015074">
    <property type="term" value="P:DNA integration"/>
    <property type="evidence" value="ECO:0007669"/>
    <property type="project" value="InterPro"/>
</dbReference>
<feature type="region of interest" description="Disordered" evidence="1">
    <location>
        <begin position="220"/>
        <end position="244"/>
    </location>
</feature>
<evidence type="ECO:0000313" key="4">
    <source>
        <dbReference type="Proteomes" id="UP000035035"/>
    </source>
</evidence>
<dbReference type="HOGENOM" id="CLU_093676_0_0_11"/>
<feature type="domain" description="Integrase catalytic" evidence="2">
    <location>
        <begin position="39"/>
        <end position="200"/>
    </location>
</feature>
<dbReference type="PROSITE" id="PS50994">
    <property type="entry name" value="INTEGRASE"/>
    <property type="match status" value="1"/>
</dbReference>
<dbReference type="SUPFAM" id="SSF53098">
    <property type="entry name" value="Ribonuclease H-like"/>
    <property type="match status" value="1"/>
</dbReference>
<evidence type="ECO:0000313" key="3">
    <source>
        <dbReference type="EMBL" id="ETA05078.1"/>
    </source>
</evidence>